<evidence type="ECO:0000313" key="6">
    <source>
        <dbReference type="Proteomes" id="UP000193087"/>
    </source>
</evidence>
<feature type="domain" description="Aspartyl/asparaginy/proline hydroxylase" evidence="4">
    <location>
        <begin position="40"/>
        <end position="195"/>
    </location>
</feature>
<dbReference type="InterPro" id="IPR007803">
    <property type="entry name" value="Asp/Arg/Pro-Hydrxlase"/>
</dbReference>
<keyword evidence="3" id="KW-0560">Oxidoreductase</keyword>
<dbReference type="STRING" id="486698.AWC22_10610"/>
<dbReference type="GO" id="GO:0016020">
    <property type="term" value="C:membrane"/>
    <property type="evidence" value="ECO:0007669"/>
    <property type="project" value="TreeGrafter"/>
</dbReference>
<organism evidence="5 6">
    <name type="scientific">Mycobacterium riyadhense</name>
    <dbReference type="NCBI Taxonomy" id="486698"/>
    <lineage>
        <taxon>Bacteria</taxon>
        <taxon>Bacillati</taxon>
        <taxon>Actinomycetota</taxon>
        <taxon>Actinomycetes</taxon>
        <taxon>Mycobacteriales</taxon>
        <taxon>Mycobacteriaceae</taxon>
        <taxon>Mycobacterium</taxon>
    </lineage>
</organism>
<dbReference type="Proteomes" id="UP000193087">
    <property type="component" value="Unassembled WGS sequence"/>
</dbReference>
<evidence type="ECO:0000256" key="1">
    <source>
        <dbReference type="ARBA" id="ARBA00007730"/>
    </source>
</evidence>
<dbReference type="AlphaFoldDB" id="A0A1X2DFC5"/>
<dbReference type="GO" id="GO:0051213">
    <property type="term" value="F:dioxygenase activity"/>
    <property type="evidence" value="ECO:0007669"/>
    <property type="project" value="UniProtKB-KW"/>
</dbReference>
<dbReference type="PANTHER" id="PTHR46332:SF5">
    <property type="entry name" value="ASPARTATE BETA-HYDROXYLASE DOMAIN CONTAINING 2"/>
    <property type="match status" value="1"/>
</dbReference>
<evidence type="ECO:0000256" key="2">
    <source>
        <dbReference type="ARBA" id="ARBA00022964"/>
    </source>
</evidence>
<dbReference type="Gene3D" id="2.60.120.330">
    <property type="entry name" value="B-lactam Antibiotic, Isopenicillin N Synthase, Chain"/>
    <property type="match status" value="1"/>
</dbReference>
<keyword evidence="6" id="KW-1185">Reference proteome</keyword>
<protein>
    <recommendedName>
        <fullName evidence="4">Aspartyl/asparaginy/proline hydroxylase domain-containing protein</fullName>
    </recommendedName>
</protein>
<name>A0A1X2DFC5_9MYCO</name>
<dbReference type="InterPro" id="IPR027443">
    <property type="entry name" value="IPNS-like_sf"/>
</dbReference>
<evidence type="ECO:0000313" key="5">
    <source>
        <dbReference type="EMBL" id="ORW86791.1"/>
    </source>
</evidence>
<keyword evidence="2" id="KW-0223">Dioxygenase</keyword>
<dbReference type="InterPro" id="IPR051821">
    <property type="entry name" value="Asp/Asn_beta-hydroxylase"/>
</dbReference>
<gene>
    <name evidence="5" type="ORF">AWC22_10610</name>
</gene>
<evidence type="ECO:0000256" key="3">
    <source>
        <dbReference type="ARBA" id="ARBA00023002"/>
    </source>
</evidence>
<dbReference type="Pfam" id="PF05118">
    <property type="entry name" value="Asp_Arg_Hydrox"/>
    <property type="match status" value="1"/>
</dbReference>
<accession>A0A1X2DFC5</accession>
<proteinExistence type="inferred from homology"/>
<dbReference type="EMBL" id="LQPQ01000021">
    <property type="protein sequence ID" value="ORW86791.1"/>
    <property type="molecule type" value="Genomic_DNA"/>
</dbReference>
<evidence type="ECO:0000259" key="4">
    <source>
        <dbReference type="Pfam" id="PF05118"/>
    </source>
</evidence>
<sequence length="237" mass="27296">MITVTVPLKLAELCIPRRFSKVETTPFIDPCQFEWNGIAESEYSKVQAELEIVLSAIDTIPAFQEISEDQRILTDDDKWLTYVFYIYGQRFEKQCSDCPDTARLLQEIPGMKTAFFSILAPGKKIPPHRGPYRGVMRYHLPLVVPQNGQCGIRVGDQTATYKEGVGMMFDDSYDHEVWNDTDESRVVLFLDIVRPMKFPFNIINSIFIAIMGRSPTVRKIKKKQAAWDRMIEKKNCT</sequence>
<reference evidence="5 6" key="1">
    <citation type="submission" date="2016-01" db="EMBL/GenBank/DDBJ databases">
        <title>The new phylogeny of the genus Mycobacterium.</title>
        <authorList>
            <person name="Tarcisio F."/>
            <person name="Conor M."/>
            <person name="Antonella G."/>
            <person name="Elisabetta G."/>
            <person name="Giulia F.S."/>
            <person name="Sara T."/>
            <person name="Anna F."/>
            <person name="Clotilde B."/>
            <person name="Roberto B."/>
            <person name="Veronica D.S."/>
            <person name="Fabio R."/>
            <person name="Monica P."/>
            <person name="Olivier J."/>
            <person name="Enrico T."/>
            <person name="Nicola S."/>
        </authorList>
    </citation>
    <scope>NUCLEOTIDE SEQUENCE [LARGE SCALE GENOMIC DNA]</scope>
    <source>
        <strain evidence="5 6">DSM 45176</strain>
    </source>
</reference>
<comment type="caution">
    <text evidence="5">The sequence shown here is derived from an EMBL/GenBank/DDBJ whole genome shotgun (WGS) entry which is preliminary data.</text>
</comment>
<dbReference type="SUPFAM" id="SSF51197">
    <property type="entry name" value="Clavaminate synthase-like"/>
    <property type="match status" value="1"/>
</dbReference>
<dbReference type="PANTHER" id="PTHR46332">
    <property type="entry name" value="ASPARTATE BETA-HYDROXYLASE DOMAIN-CONTAINING PROTEIN 2"/>
    <property type="match status" value="1"/>
</dbReference>
<comment type="similarity">
    <text evidence="1">Belongs to the aspartyl/asparaginyl beta-hydroxylase family.</text>
</comment>